<evidence type="ECO:0000256" key="9">
    <source>
        <dbReference type="ARBA" id="ARBA00023136"/>
    </source>
</evidence>
<keyword evidence="6 12" id="KW-0732">Signal</keyword>
<evidence type="ECO:0000259" key="14">
    <source>
        <dbReference type="Pfam" id="PF23598"/>
    </source>
</evidence>
<reference evidence="15 16" key="1">
    <citation type="submission" date="2024-03" db="EMBL/GenBank/DDBJ databases">
        <authorList>
            <person name="Martinez-Hernandez J."/>
        </authorList>
    </citation>
    <scope>NUCLEOTIDE SEQUENCE [LARGE SCALE GENOMIC DNA]</scope>
</reference>
<dbReference type="Pfam" id="PF00560">
    <property type="entry name" value="LRR_1"/>
    <property type="match status" value="2"/>
</dbReference>
<feature type="chain" id="PRO_5043662564" description="Leucine-rich repeat-containing N-terminal plant-type domain-containing protein" evidence="12">
    <location>
        <begin position="21"/>
        <end position="432"/>
    </location>
</feature>
<proteinExistence type="inferred from homology"/>
<dbReference type="PANTHER" id="PTHR46662">
    <property type="entry name" value="DI-GLUCOSE BINDING PROTEIN WITH LEUCINE-RICH REPEAT DOMAIN-CONTAINING PROTEIN"/>
    <property type="match status" value="1"/>
</dbReference>
<evidence type="ECO:0000256" key="11">
    <source>
        <dbReference type="ARBA" id="ARBA00038043"/>
    </source>
</evidence>
<organism evidence="15 16">
    <name type="scientific">Lupinus luteus</name>
    <name type="common">European yellow lupine</name>
    <dbReference type="NCBI Taxonomy" id="3873"/>
    <lineage>
        <taxon>Eukaryota</taxon>
        <taxon>Viridiplantae</taxon>
        <taxon>Streptophyta</taxon>
        <taxon>Embryophyta</taxon>
        <taxon>Tracheophyta</taxon>
        <taxon>Spermatophyta</taxon>
        <taxon>Magnoliopsida</taxon>
        <taxon>eudicotyledons</taxon>
        <taxon>Gunneridae</taxon>
        <taxon>Pentapetalae</taxon>
        <taxon>rosids</taxon>
        <taxon>fabids</taxon>
        <taxon>Fabales</taxon>
        <taxon>Fabaceae</taxon>
        <taxon>Papilionoideae</taxon>
        <taxon>50 kb inversion clade</taxon>
        <taxon>genistoids sensu lato</taxon>
        <taxon>core genistoids</taxon>
        <taxon>Genisteae</taxon>
        <taxon>Lupinus</taxon>
    </lineage>
</organism>
<dbReference type="FunFam" id="3.80.10.10:FF:000383">
    <property type="entry name" value="Leucine-rich repeat receptor protein kinase EMS1"/>
    <property type="match status" value="1"/>
</dbReference>
<dbReference type="PANTHER" id="PTHR46662:SF104">
    <property type="entry name" value="GPI-ANCHORED ADHESIN-LIKE PROTEIN PGA55-RELATED"/>
    <property type="match status" value="1"/>
</dbReference>
<keyword evidence="9" id="KW-0472">Membrane</keyword>
<keyword evidence="8" id="KW-0611">Plant defense</keyword>
<feature type="signal peptide" evidence="12">
    <location>
        <begin position="1"/>
        <end position="20"/>
    </location>
</feature>
<evidence type="ECO:0000256" key="12">
    <source>
        <dbReference type="SAM" id="SignalP"/>
    </source>
</evidence>
<evidence type="ECO:0008006" key="17">
    <source>
        <dbReference type="Google" id="ProtNLM"/>
    </source>
</evidence>
<evidence type="ECO:0000256" key="3">
    <source>
        <dbReference type="ARBA" id="ARBA00022512"/>
    </source>
</evidence>
<dbReference type="EMBL" id="CAXHTB010000025">
    <property type="protein sequence ID" value="CAL0333561.1"/>
    <property type="molecule type" value="Genomic_DNA"/>
</dbReference>
<evidence type="ECO:0000259" key="13">
    <source>
        <dbReference type="Pfam" id="PF08263"/>
    </source>
</evidence>
<protein>
    <recommendedName>
        <fullName evidence="17">Leucine-rich repeat-containing N-terminal plant-type domain-containing protein</fullName>
    </recommendedName>
</protein>
<comment type="similarity">
    <text evidence="11">Belongs to the polygalacturonase-inhibiting protein family.</text>
</comment>
<dbReference type="GO" id="GO:0006952">
    <property type="term" value="P:defense response"/>
    <property type="evidence" value="ECO:0007669"/>
    <property type="project" value="UniProtKB-KW"/>
</dbReference>
<keyword evidence="10" id="KW-1015">Disulfide bond</keyword>
<dbReference type="InterPro" id="IPR013210">
    <property type="entry name" value="LRR_N_plant-typ"/>
</dbReference>
<evidence type="ECO:0000256" key="1">
    <source>
        <dbReference type="ARBA" id="ARBA00004170"/>
    </source>
</evidence>
<evidence type="ECO:0000256" key="7">
    <source>
        <dbReference type="ARBA" id="ARBA00022737"/>
    </source>
</evidence>
<comment type="caution">
    <text evidence="15">The sequence shown here is derived from an EMBL/GenBank/DDBJ whole genome shotgun (WGS) entry which is preliminary data.</text>
</comment>
<dbReference type="Pfam" id="PF08263">
    <property type="entry name" value="LRRNT_2"/>
    <property type="match status" value="1"/>
</dbReference>
<evidence type="ECO:0000256" key="8">
    <source>
        <dbReference type="ARBA" id="ARBA00022821"/>
    </source>
</evidence>
<keyword evidence="7" id="KW-0677">Repeat</keyword>
<sequence length="432" mass="47027">MASFSSLLFQTLILFAVISAVTPCPPSDRAALLAFRAALTEPYMGIFNSWSGYNCCQGWYGVTCDPTTYRVTDITLRGDPSEKNLQNLRRSSGFMTGNISPEICNMDNLTTLVVADWKSISGEIPSCITSLSLIRILDLSGSQISGNIPVDIGKLQRLAVLNLGDNAISGEIPASIVDLAGLMHLDLANNKISGELPTDFGKLSMLSRALLSQNNLTGSIPNSISQMNRLADLDLSMNRFTGSIPVEFGQMKVLSILKLDSNSLSGQIPSTLLNNAGMGILNLSRNGFEGTIPDVFCAKSYFMALDLSFNKLAGRIPGSLSATRFIGHLDVSHNHLCGTIPIGAPFDHLDERGIKKIVTRVRTCSTLVNPGLSPGRCRLLYTRYRTRFHAGGTFWDTMETGRRRSQARSCCLPLMPSPSFYLSHIRNSIFKA</sequence>
<name>A0AAV1YHP6_LUPLU</name>
<evidence type="ECO:0000256" key="10">
    <source>
        <dbReference type="ARBA" id="ARBA00023157"/>
    </source>
</evidence>
<keyword evidence="16" id="KW-1185">Reference proteome</keyword>
<gene>
    <name evidence="15" type="ORF">LLUT_LOCUS34621</name>
</gene>
<dbReference type="Pfam" id="PF23598">
    <property type="entry name" value="LRR_14"/>
    <property type="match status" value="1"/>
</dbReference>
<keyword evidence="5" id="KW-0433">Leucine-rich repeat</keyword>
<dbReference type="InterPro" id="IPR055414">
    <property type="entry name" value="LRR_R13L4/SHOC2-like"/>
</dbReference>
<keyword evidence="3" id="KW-0134">Cell wall</keyword>
<evidence type="ECO:0000313" key="16">
    <source>
        <dbReference type="Proteomes" id="UP001497480"/>
    </source>
</evidence>
<keyword evidence="4" id="KW-0964">Secreted</keyword>
<accession>A0AAV1YHP6</accession>
<dbReference type="InterPro" id="IPR001611">
    <property type="entry name" value="Leu-rich_rpt"/>
</dbReference>
<evidence type="ECO:0000256" key="5">
    <source>
        <dbReference type="ARBA" id="ARBA00022614"/>
    </source>
</evidence>
<feature type="domain" description="Leucine-rich repeat-containing N-terminal plant-type" evidence="13">
    <location>
        <begin position="26"/>
        <end position="65"/>
    </location>
</feature>
<evidence type="ECO:0000313" key="15">
    <source>
        <dbReference type="EMBL" id="CAL0333561.1"/>
    </source>
</evidence>
<evidence type="ECO:0000256" key="4">
    <source>
        <dbReference type="ARBA" id="ARBA00022525"/>
    </source>
</evidence>
<dbReference type="Proteomes" id="UP001497480">
    <property type="component" value="Unassembled WGS sequence"/>
</dbReference>
<comment type="subcellular location">
    <subcellularLocation>
        <location evidence="1">Membrane</location>
        <topology evidence="1">Peripheral membrane protein</topology>
    </subcellularLocation>
    <subcellularLocation>
        <location evidence="2">Secreted</location>
        <location evidence="2">Cell wall</location>
    </subcellularLocation>
</comment>
<evidence type="ECO:0000256" key="2">
    <source>
        <dbReference type="ARBA" id="ARBA00004191"/>
    </source>
</evidence>
<dbReference type="FunFam" id="3.80.10.10:FF:000400">
    <property type="entry name" value="Nuclear pore complex protein NUP107"/>
    <property type="match status" value="1"/>
</dbReference>
<dbReference type="InterPro" id="IPR032675">
    <property type="entry name" value="LRR_dom_sf"/>
</dbReference>
<evidence type="ECO:0000256" key="6">
    <source>
        <dbReference type="ARBA" id="ARBA00022729"/>
    </source>
</evidence>
<feature type="domain" description="Disease resistance R13L4/SHOC-2-like LRR" evidence="14">
    <location>
        <begin position="116"/>
        <end position="206"/>
    </location>
</feature>
<dbReference type="GO" id="GO:0016020">
    <property type="term" value="C:membrane"/>
    <property type="evidence" value="ECO:0007669"/>
    <property type="project" value="UniProtKB-SubCell"/>
</dbReference>
<dbReference type="AlphaFoldDB" id="A0AAV1YHP6"/>
<dbReference type="SUPFAM" id="SSF52058">
    <property type="entry name" value="L domain-like"/>
    <property type="match status" value="1"/>
</dbReference>
<dbReference type="Gene3D" id="3.80.10.10">
    <property type="entry name" value="Ribonuclease Inhibitor"/>
    <property type="match status" value="2"/>
</dbReference>